<reference evidence="2 3" key="1">
    <citation type="journal article" date="2012" name="J. Bacteriol.">
        <title>Genome sequence of the human- and animal-pathogenic strain Nocardia cyriacigeorgica GUH-2.</title>
        <authorList>
            <person name="Zoropogui A."/>
            <person name="Pujic P."/>
            <person name="Normand P."/>
            <person name="Barbe V."/>
            <person name="Beaman B."/>
            <person name="Beaman L."/>
            <person name="Boiron P."/>
            <person name="Colinon C."/>
            <person name="Deredjian A."/>
            <person name="Graindorge A."/>
            <person name="Mangenot S."/>
            <person name="Nazaret S."/>
            <person name="Neto M."/>
            <person name="Petit S."/>
            <person name="Roche D."/>
            <person name="Vallenet D."/>
            <person name="Rodriguez-Nava V."/>
            <person name="Richard Y."/>
            <person name="Cournoyer B."/>
            <person name="Blaha D."/>
        </authorList>
    </citation>
    <scope>NUCLEOTIDE SEQUENCE [LARGE SCALE GENOMIC DNA]</scope>
    <source>
        <strain evidence="2 3">GUH-2</strain>
    </source>
</reference>
<dbReference type="KEGG" id="ncy:NOCYR_2797"/>
<keyword evidence="3" id="KW-1185">Reference proteome</keyword>
<dbReference type="AlphaFoldDB" id="H6R822"/>
<evidence type="ECO:0000313" key="3">
    <source>
        <dbReference type="Proteomes" id="UP000008190"/>
    </source>
</evidence>
<keyword evidence="1" id="KW-1133">Transmembrane helix</keyword>
<keyword evidence="1" id="KW-0812">Transmembrane</keyword>
<gene>
    <name evidence="2" type="ordered locus">NOCYR_2797</name>
</gene>
<evidence type="ECO:0000256" key="1">
    <source>
        <dbReference type="SAM" id="Phobius"/>
    </source>
</evidence>
<evidence type="ECO:0000313" key="2">
    <source>
        <dbReference type="EMBL" id="CCF63566.1"/>
    </source>
</evidence>
<dbReference type="Proteomes" id="UP000008190">
    <property type="component" value="Chromosome"/>
</dbReference>
<dbReference type="STRING" id="1127134.NOCYR_2797"/>
<proteinExistence type="predicted"/>
<dbReference type="HOGENOM" id="CLU_1282120_0_0_11"/>
<organism evidence="2 3">
    <name type="scientific">Nocardia cyriacigeorgica (strain GUH-2)</name>
    <dbReference type="NCBI Taxonomy" id="1127134"/>
    <lineage>
        <taxon>Bacteria</taxon>
        <taxon>Bacillati</taxon>
        <taxon>Actinomycetota</taxon>
        <taxon>Actinomycetes</taxon>
        <taxon>Mycobacteriales</taxon>
        <taxon>Nocardiaceae</taxon>
        <taxon>Nocardia</taxon>
    </lineage>
</organism>
<feature type="transmembrane region" description="Helical" evidence="1">
    <location>
        <begin position="6"/>
        <end position="28"/>
    </location>
</feature>
<dbReference type="EMBL" id="FO082843">
    <property type="protein sequence ID" value="CCF63566.1"/>
    <property type="molecule type" value="Genomic_DNA"/>
</dbReference>
<protein>
    <submittedName>
        <fullName evidence="2">Uncharacterized protein</fullName>
    </submittedName>
</protein>
<sequence length="201" mass="21784">MMAGVTAWLPLISSVVVVVALSLTIVAANRSHRRAIIAADERAAAAVEAAQRTTEATHEAAASRDHDRWRREKVLDAVSDILAISEEVTDQLDRRAEWNADTVDEAEAQILHTLDRLPLLFNVIRLLADDALLEECDRLGQALHSVAKAAAATVAREPIGFDEHKTQIEHYIASYRAIAAIEVDLVAAARSELGAVAVRVG</sequence>
<keyword evidence="1" id="KW-0472">Membrane</keyword>
<name>H6R822_NOCCG</name>
<dbReference type="eggNOG" id="ENOG50309RP">
    <property type="taxonomic scope" value="Bacteria"/>
</dbReference>
<accession>H6R822</accession>